<feature type="domain" description="S1 motif" evidence="12">
    <location>
        <begin position="95"/>
        <end position="165"/>
    </location>
</feature>
<keyword evidence="9" id="KW-0687">Ribonucleoprotein</keyword>
<keyword evidence="6" id="KW-0694">RNA-binding</keyword>
<dbReference type="FunFam" id="2.40.50.140:FF:000102">
    <property type="entry name" value="30S ribosomal protein S1"/>
    <property type="match status" value="1"/>
</dbReference>
<dbReference type="EMBL" id="JBBNAG010000004">
    <property type="protein sequence ID" value="KAK9139128.1"/>
    <property type="molecule type" value="Genomic_DNA"/>
</dbReference>
<dbReference type="FunFam" id="2.40.50.140:FF:000078">
    <property type="entry name" value="30S ribosomal protein S1"/>
    <property type="match status" value="1"/>
</dbReference>
<comment type="caution">
    <text evidence="13">The sequence shown here is derived from an EMBL/GenBank/DDBJ whole genome shotgun (WGS) entry which is preliminary data.</text>
</comment>
<dbReference type="InterPro" id="IPR003029">
    <property type="entry name" value="S1_domain"/>
</dbReference>
<dbReference type="Proteomes" id="UP001419268">
    <property type="component" value="Unassembled WGS sequence"/>
</dbReference>
<dbReference type="GO" id="GO:0003735">
    <property type="term" value="F:structural constituent of ribosome"/>
    <property type="evidence" value="ECO:0007669"/>
    <property type="project" value="TreeGrafter"/>
</dbReference>
<dbReference type="FunFam" id="2.40.50.140:FF:000162">
    <property type="entry name" value="30S ribosomal protein S1, chloroplastic"/>
    <property type="match status" value="1"/>
</dbReference>
<dbReference type="GO" id="GO:0003729">
    <property type="term" value="F:mRNA binding"/>
    <property type="evidence" value="ECO:0007669"/>
    <property type="project" value="TreeGrafter"/>
</dbReference>
<evidence type="ECO:0000256" key="4">
    <source>
        <dbReference type="ARBA" id="ARBA00022640"/>
    </source>
</evidence>
<evidence type="ECO:0000256" key="10">
    <source>
        <dbReference type="ARBA" id="ARBA00069232"/>
    </source>
</evidence>
<evidence type="ECO:0000313" key="13">
    <source>
        <dbReference type="EMBL" id="KAK9139128.1"/>
    </source>
</evidence>
<keyword evidence="4" id="KW-0934">Plastid</keyword>
<keyword evidence="5" id="KW-0677">Repeat</keyword>
<comment type="subcellular location">
    <subcellularLocation>
        <location evidence="1">Plastid</location>
        <location evidence="1">Chloroplast</location>
    </subcellularLocation>
</comment>
<gene>
    <name evidence="13" type="ORF">Scep_008809</name>
</gene>
<dbReference type="SMART" id="SM00316">
    <property type="entry name" value="S1"/>
    <property type="match status" value="3"/>
</dbReference>
<evidence type="ECO:0000256" key="6">
    <source>
        <dbReference type="ARBA" id="ARBA00022884"/>
    </source>
</evidence>
<comment type="similarity">
    <text evidence="2">Belongs to the bacterial ribosomal protein bS1 family.</text>
</comment>
<dbReference type="Gene3D" id="2.40.50.140">
    <property type="entry name" value="Nucleic acid-binding proteins"/>
    <property type="match status" value="3"/>
</dbReference>
<dbReference type="GO" id="GO:0009570">
    <property type="term" value="C:chloroplast stroma"/>
    <property type="evidence" value="ECO:0007669"/>
    <property type="project" value="TreeGrafter"/>
</dbReference>
<dbReference type="GO" id="GO:1990904">
    <property type="term" value="C:ribonucleoprotein complex"/>
    <property type="evidence" value="ECO:0007669"/>
    <property type="project" value="UniProtKB-KW"/>
</dbReference>
<reference evidence="13 14" key="1">
    <citation type="submission" date="2024-01" db="EMBL/GenBank/DDBJ databases">
        <title>Genome assemblies of Stephania.</title>
        <authorList>
            <person name="Yang L."/>
        </authorList>
    </citation>
    <scope>NUCLEOTIDE SEQUENCE [LARGE SCALE GENOMIC DNA]</scope>
    <source>
        <strain evidence="13">JXDWG</strain>
        <tissue evidence="13">Leaf</tissue>
    </source>
</reference>
<evidence type="ECO:0000313" key="14">
    <source>
        <dbReference type="Proteomes" id="UP001419268"/>
    </source>
</evidence>
<evidence type="ECO:0000256" key="8">
    <source>
        <dbReference type="ARBA" id="ARBA00022980"/>
    </source>
</evidence>
<keyword evidence="8" id="KW-0689">Ribosomal protein</keyword>
<evidence type="ECO:0000256" key="2">
    <source>
        <dbReference type="ARBA" id="ARBA00006767"/>
    </source>
</evidence>
<evidence type="ECO:0000256" key="1">
    <source>
        <dbReference type="ARBA" id="ARBA00004229"/>
    </source>
</evidence>
<proteinExistence type="inferred from homology"/>
<dbReference type="GO" id="GO:0005840">
    <property type="term" value="C:ribosome"/>
    <property type="evidence" value="ECO:0007669"/>
    <property type="project" value="UniProtKB-KW"/>
</dbReference>
<name>A0AAP0JTE8_9MAGN</name>
<organism evidence="13 14">
    <name type="scientific">Stephania cephalantha</name>
    <dbReference type="NCBI Taxonomy" id="152367"/>
    <lineage>
        <taxon>Eukaryota</taxon>
        <taxon>Viridiplantae</taxon>
        <taxon>Streptophyta</taxon>
        <taxon>Embryophyta</taxon>
        <taxon>Tracheophyta</taxon>
        <taxon>Spermatophyta</taxon>
        <taxon>Magnoliopsida</taxon>
        <taxon>Ranunculales</taxon>
        <taxon>Menispermaceae</taxon>
        <taxon>Menispermoideae</taxon>
        <taxon>Cissampelideae</taxon>
        <taxon>Stephania</taxon>
    </lineage>
</organism>
<keyword evidence="3" id="KW-0150">Chloroplast</keyword>
<evidence type="ECO:0000256" key="9">
    <source>
        <dbReference type="ARBA" id="ARBA00023274"/>
    </source>
</evidence>
<dbReference type="CDD" id="cd04465">
    <property type="entry name" value="S1_RPS1_repeat_ec2_hs2"/>
    <property type="match status" value="1"/>
</dbReference>
<keyword evidence="14" id="KW-1185">Reference proteome</keyword>
<sequence length="410" mass="44578">MASLAHQFAGLRCPSLSSSHLSKPFSQKPQKPSFFPVIASAVAISNAQTRERLKLKEMFEEANERCITAPMEGVGFTIQDFEAALEKYDFNSEIGTKVKGRVFNIDASGAVVDIPAKSSAFLPVQEACIHKIKHVEEAGIIPGFQEEFVIIGENESDDSLILSLRSIQFDLAWERCRQLQAEDAVVKGKVIGGNKGGVVAVVEGLRGFVPFSQISTKSNAEELLDRELPLKFVEVDEEQSRLVLSNRKAMADSQAQLGIGSVVTGTVQSLKPYGAFIDIGGINGLLHVSQISHDRVADIATVLQPGDTLKVMILSHDRERGRVSLSTKKLEPTPGDMIRNPALVYEKAEEMAQTFRQRIAQAEAMARADMLRFQPESGLTLSSDGILGPLMSDLPVEGLDLSDVPSAEDS</sequence>
<dbReference type="PROSITE" id="PS50126">
    <property type="entry name" value="S1"/>
    <property type="match status" value="3"/>
</dbReference>
<evidence type="ECO:0000256" key="7">
    <source>
        <dbReference type="ARBA" id="ARBA00022946"/>
    </source>
</evidence>
<dbReference type="InterPro" id="IPR050437">
    <property type="entry name" value="Ribos_protein_bS1-like"/>
</dbReference>
<dbReference type="PANTHER" id="PTHR10724:SF7">
    <property type="entry name" value="SMALL RIBOSOMAL SUBUNIT PROTEIN BS1C"/>
    <property type="match status" value="1"/>
</dbReference>
<evidence type="ECO:0000256" key="11">
    <source>
        <dbReference type="ARBA" id="ARBA00081784"/>
    </source>
</evidence>
<protein>
    <recommendedName>
        <fullName evidence="10">Small ribosomal subunit protein bS1c</fullName>
    </recommendedName>
    <alternativeName>
        <fullName evidence="11">30S ribosomal protein S1, chloroplastic</fullName>
    </alternativeName>
</protein>
<dbReference type="SUPFAM" id="SSF50249">
    <property type="entry name" value="Nucleic acid-binding proteins"/>
    <property type="match status" value="3"/>
</dbReference>
<dbReference type="CDD" id="cd05692">
    <property type="entry name" value="S1_RPS1_repeat_hs4"/>
    <property type="match status" value="1"/>
</dbReference>
<evidence type="ECO:0000256" key="5">
    <source>
        <dbReference type="ARBA" id="ARBA00022737"/>
    </source>
</evidence>
<evidence type="ECO:0000259" key="12">
    <source>
        <dbReference type="PROSITE" id="PS50126"/>
    </source>
</evidence>
<accession>A0AAP0JTE8</accession>
<dbReference type="PANTHER" id="PTHR10724">
    <property type="entry name" value="30S RIBOSOMAL PROTEIN S1"/>
    <property type="match status" value="1"/>
</dbReference>
<keyword evidence="7" id="KW-0809">Transit peptide</keyword>
<feature type="domain" description="S1 motif" evidence="12">
    <location>
        <begin position="260"/>
        <end position="328"/>
    </location>
</feature>
<dbReference type="GO" id="GO:0006412">
    <property type="term" value="P:translation"/>
    <property type="evidence" value="ECO:0007669"/>
    <property type="project" value="TreeGrafter"/>
</dbReference>
<dbReference type="AlphaFoldDB" id="A0AAP0JTE8"/>
<dbReference type="InterPro" id="IPR012340">
    <property type="entry name" value="NA-bd_OB-fold"/>
</dbReference>
<dbReference type="Pfam" id="PF00575">
    <property type="entry name" value="S1"/>
    <property type="match status" value="3"/>
</dbReference>
<evidence type="ECO:0000256" key="3">
    <source>
        <dbReference type="ARBA" id="ARBA00022528"/>
    </source>
</evidence>
<feature type="domain" description="S1 motif" evidence="12">
    <location>
        <begin position="183"/>
        <end position="247"/>
    </location>
</feature>